<dbReference type="RefSeq" id="WP_181339853.1">
    <property type="nucleotide sequence ID" value="NZ_JAAKDE010000014.1"/>
</dbReference>
<keyword evidence="10" id="KW-1185">Reference proteome</keyword>
<evidence type="ECO:0000256" key="3">
    <source>
        <dbReference type="ARBA" id="ARBA00022679"/>
    </source>
</evidence>
<comment type="caution">
    <text evidence="9">The sequence shown here is derived from an EMBL/GenBank/DDBJ whole genome shotgun (WGS) entry which is preliminary data.</text>
</comment>
<keyword evidence="4 7" id="KW-0812">Transmembrane</keyword>
<feature type="transmembrane region" description="Helical" evidence="7">
    <location>
        <begin position="258"/>
        <end position="289"/>
    </location>
</feature>
<gene>
    <name evidence="9" type="ORF">G5B42_07485</name>
</gene>
<dbReference type="PANTHER" id="PTHR48090">
    <property type="entry name" value="UNDECAPRENYL-PHOSPHATE 4-DEOXY-4-FORMAMIDO-L-ARABINOSE TRANSFERASE-RELATED"/>
    <property type="match status" value="1"/>
</dbReference>
<evidence type="ECO:0000313" key="10">
    <source>
        <dbReference type="Proteomes" id="UP000657177"/>
    </source>
</evidence>
<dbReference type="SUPFAM" id="SSF53448">
    <property type="entry name" value="Nucleotide-diphospho-sugar transferases"/>
    <property type="match status" value="1"/>
</dbReference>
<comment type="subcellular location">
    <subcellularLocation>
        <location evidence="1">Membrane</location>
        <topology evidence="1">Multi-pass membrane protein</topology>
    </subcellularLocation>
</comment>
<dbReference type="GO" id="GO:0005886">
    <property type="term" value="C:plasma membrane"/>
    <property type="evidence" value="ECO:0007669"/>
    <property type="project" value="TreeGrafter"/>
</dbReference>
<reference evidence="9" key="1">
    <citation type="submission" date="2020-06" db="EMBL/GenBank/DDBJ databases">
        <title>Novel chitinolytic bacterium.</title>
        <authorList>
            <person name="Ungkulpasvich U."/>
            <person name="Kosugi A."/>
            <person name="Uke A."/>
        </authorList>
    </citation>
    <scope>NUCLEOTIDE SEQUENCE</scope>
    <source>
        <strain evidence="9">UUS1-1</strain>
    </source>
</reference>
<dbReference type="GO" id="GO:0016757">
    <property type="term" value="F:glycosyltransferase activity"/>
    <property type="evidence" value="ECO:0007669"/>
    <property type="project" value="UniProtKB-KW"/>
</dbReference>
<organism evidence="9 10">
    <name type="scientific">Capillibacterium thermochitinicola</name>
    <dbReference type="NCBI Taxonomy" id="2699427"/>
    <lineage>
        <taxon>Bacteria</taxon>
        <taxon>Bacillati</taxon>
        <taxon>Bacillota</taxon>
        <taxon>Capillibacterium</taxon>
    </lineage>
</organism>
<keyword evidence="5 7" id="KW-1133">Transmembrane helix</keyword>
<dbReference type="EMBL" id="JAAKDE010000014">
    <property type="protein sequence ID" value="MBA2133385.1"/>
    <property type="molecule type" value="Genomic_DNA"/>
</dbReference>
<dbReference type="PANTHER" id="PTHR48090:SF1">
    <property type="entry name" value="PROPHAGE BACTOPRENOL GLUCOSYL TRANSFERASE HOMOLOG"/>
    <property type="match status" value="1"/>
</dbReference>
<dbReference type="Gene3D" id="3.90.550.10">
    <property type="entry name" value="Spore Coat Polysaccharide Biosynthesis Protein SpsA, Chain A"/>
    <property type="match status" value="1"/>
</dbReference>
<dbReference type="Proteomes" id="UP000657177">
    <property type="component" value="Unassembled WGS sequence"/>
</dbReference>
<keyword evidence="2" id="KW-0328">Glycosyltransferase</keyword>
<keyword evidence="3" id="KW-0808">Transferase</keyword>
<evidence type="ECO:0000256" key="2">
    <source>
        <dbReference type="ARBA" id="ARBA00022676"/>
    </source>
</evidence>
<dbReference type="CDD" id="cd04187">
    <property type="entry name" value="DPM1_like_bac"/>
    <property type="match status" value="1"/>
</dbReference>
<feature type="transmembrane region" description="Helical" evidence="7">
    <location>
        <begin position="231"/>
        <end position="252"/>
    </location>
</feature>
<evidence type="ECO:0000259" key="8">
    <source>
        <dbReference type="Pfam" id="PF00535"/>
    </source>
</evidence>
<name>A0A8J6LIS2_9FIRM</name>
<evidence type="ECO:0000256" key="7">
    <source>
        <dbReference type="SAM" id="Phobius"/>
    </source>
</evidence>
<protein>
    <submittedName>
        <fullName evidence="9">Glycosyltransferase family 2 protein</fullName>
    </submittedName>
</protein>
<evidence type="ECO:0000256" key="1">
    <source>
        <dbReference type="ARBA" id="ARBA00004141"/>
    </source>
</evidence>
<dbReference type="AlphaFoldDB" id="A0A8J6LIS2"/>
<dbReference type="Pfam" id="PF00535">
    <property type="entry name" value="Glycos_transf_2"/>
    <property type="match status" value="1"/>
</dbReference>
<dbReference type="InterPro" id="IPR001173">
    <property type="entry name" value="Glyco_trans_2-like"/>
</dbReference>
<dbReference type="InterPro" id="IPR050256">
    <property type="entry name" value="Glycosyltransferase_2"/>
</dbReference>
<keyword evidence="6 7" id="KW-0472">Membrane</keyword>
<evidence type="ECO:0000256" key="6">
    <source>
        <dbReference type="ARBA" id="ARBA00023136"/>
    </source>
</evidence>
<evidence type="ECO:0000256" key="4">
    <source>
        <dbReference type="ARBA" id="ARBA00022692"/>
    </source>
</evidence>
<proteinExistence type="predicted"/>
<evidence type="ECO:0000256" key="5">
    <source>
        <dbReference type="ARBA" id="ARBA00022989"/>
    </source>
</evidence>
<feature type="domain" description="Glycosyltransferase 2-like" evidence="8">
    <location>
        <begin position="7"/>
        <end position="137"/>
    </location>
</feature>
<accession>A0A8J6LIS2</accession>
<sequence length="315" mass="35139">MKDFFLSIIIPVYEEGEALAESIRTIDGVLAPLEIRREFILVDDGSTDQSWQVIKELAQEVPGVCGLRFTRNFGKEAAIFAGLAVMNGDACVVMDADLQHPPALIPEMVRLWREEGYQVVEGVKRTRGQEGLKNKICATLFYRLLKSFSGIDLNNATDFKLLDKRVVSALLQMEERNTFFRGMANWVGYKRASIPFDVPARQVGKSKWSTWGLFKLAVNAITSFSSMPLQIVTMLGVLFLLGSFLLGIQTLYMKIKGVAVSGFTTVILLQLIVGSTLMISFGIIGTYIARIFDEVKARPRYLLAETFNVKDSAND</sequence>
<evidence type="ECO:0000313" key="9">
    <source>
        <dbReference type="EMBL" id="MBA2133385.1"/>
    </source>
</evidence>
<dbReference type="InterPro" id="IPR029044">
    <property type="entry name" value="Nucleotide-diphossugar_trans"/>
</dbReference>